<dbReference type="EMBL" id="JAUSRO010000004">
    <property type="protein sequence ID" value="MDP9899153.1"/>
    <property type="molecule type" value="Genomic_DNA"/>
</dbReference>
<evidence type="ECO:0000256" key="1">
    <source>
        <dbReference type="ARBA" id="ARBA00008791"/>
    </source>
</evidence>
<dbReference type="Proteomes" id="UP001226867">
    <property type="component" value="Unassembled WGS sequence"/>
</dbReference>
<dbReference type="PANTHER" id="PTHR31964">
    <property type="entry name" value="ADENINE NUCLEOTIDE ALPHA HYDROLASES-LIKE SUPERFAMILY PROTEIN"/>
    <property type="match status" value="1"/>
</dbReference>
<dbReference type="RefSeq" id="WP_307688974.1">
    <property type="nucleotide sequence ID" value="NZ_JAUSRO010000004.1"/>
</dbReference>
<protein>
    <submittedName>
        <fullName evidence="3">Nucleotide-binding universal stress UspA family protein</fullName>
    </submittedName>
</protein>
<dbReference type="PANTHER" id="PTHR31964:SF113">
    <property type="entry name" value="USPA DOMAIN-CONTAINING PROTEIN"/>
    <property type="match status" value="1"/>
</dbReference>
<dbReference type="InterPro" id="IPR006016">
    <property type="entry name" value="UspA"/>
</dbReference>
<sequence>MKILLPIDGSTASLEAIHHATQLVQAGLQASFVLANVQAPANFYELVSTPDAASLEEVSQAAGAHALAQAQALMQGAGLDFESEVASGDPGNVLVEIAERYGCDMVIMQTGGAGELRQALLGSVSHSVVHGAHVPVTLVNTRAR</sequence>
<keyword evidence="4" id="KW-1185">Reference proteome</keyword>
<dbReference type="Pfam" id="PF00582">
    <property type="entry name" value="Usp"/>
    <property type="match status" value="1"/>
</dbReference>
<comment type="similarity">
    <text evidence="1">Belongs to the universal stress protein A family.</text>
</comment>
<dbReference type="CDD" id="cd00293">
    <property type="entry name" value="USP-like"/>
    <property type="match status" value="1"/>
</dbReference>
<evidence type="ECO:0000259" key="2">
    <source>
        <dbReference type="Pfam" id="PF00582"/>
    </source>
</evidence>
<dbReference type="InterPro" id="IPR014729">
    <property type="entry name" value="Rossmann-like_a/b/a_fold"/>
</dbReference>
<dbReference type="SUPFAM" id="SSF52402">
    <property type="entry name" value="Adenine nucleotide alpha hydrolases-like"/>
    <property type="match status" value="1"/>
</dbReference>
<evidence type="ECO:0000313" key="3">
    <source>
        <dbReference type="EMBL" id="MDP9899153.1"/>
    </source>
</evidence>
<evidence type="ECO:0000313" key="4">
    <source>
        <dbReference type="Proteomes" id="UP001226867"/>
    </source>
</evidence>
<feature type="domain" description="UspA" evidence="2">
    <location>
        <begin position="2"/>
        <end position="139"/>
    </location>
</feature>
<gene>
    <name evidence="3" type="ORF">J2W36_001398</name>
</gene>
<name>A0ABT9S476_9BURK</name>
<dbReference type="PRINTS" id="PR01438">
    <property type="entry name" value="UNVRSLSTRESS"/>
</dbReference>
<dbReference type="Gene3D" id="3.40.50.620">
    <property type="entry name" value="HUPs"/>
    <property type="match status" value="1"/>
</dbReference>
<comment type="caution">
    <text evidence="3">The sequence shown here is derived from an EMBL/GenBank/DDBJ whole genome shotgun (WGS) entry which is preliminary data.</text>
</comment>
<accession>A0ABT9S476</accession>
<reference evidence="3 4" key="1">
    <citation type="submission" date="2023-07" db="EMBL/GenBank/DDBJ databases">
        <title>Sorghum-associated microbial communities from plants grown in Nebraska, USA.</title>
        <authorList>
            <person name="Schachtman D."/>
        </authorList>
    </citation>
    <scope>NUCLEOTIDE SEQUENCE [LARGE SCALE GENOMIC DNA]</scope>
    <source>
        <strain evidence="3 4">DS1607</strain>
    </source>
</reference>
<organism evidence="3 4">
    <name type="scientific">Variovorax ginsengisoli</name>
    <dbReference type="NCBI Taxonomy" id="363844"/>
    <lineage>
        <taxon>Bacteria</taxon>
        <taxon>Pseudomonadati</taxon>
        <taxon>Pseudomonadota</taxon>
        <taxon>Betaproteobacteria</taxon>
        <taxon>Burkholderiales</taxon>
        <taxon>Comamonadaceae</taxon>
        <taxon>Variovorax</taxon>
    </lineage>
</organism>
<proteinExistence type="inferred from homology"/>
<dbReference type="InterPro" id="IPR006015">
    <property type="entry name" value="Universal_stress_UspA"/>
</dbReference>